<evidence type="ECO:0000313" key="1">
    <source>
        <dbReference type="EMBL" id="SHN66257.1"/>
    </source>
</evidence>
<gene>
    <name evidence="1" type="ORF">SAMN05444170_0887</name>
</gene>
<organism evidence="1 2">
    <name type="scientific">Bradyrhizobium erythrophlei</name>
    <dbReference type="NCBI Taxonomy" id="1437360"/>
    <lineage>
        <taxon>Bacteria</taxon>
        <taxon>Pseudomonadati</taxon>
        <taxon>Pseudomonadota</taxon>
        <taxon>Alphaproteobacteria</taxon>
        <taxon>Hyphomicrobiales</taxon>
        <taxon>Nitrobacteraceae</taxon>
        <taxon>Bradyrhizobium</taxon>
    </lineage>
</organism>
<accession>A0A1M7T6C8</accession>
<sequence length="219" mass="25865">MLPFGTLAENGKQHFKMSEMAALPERMERVPWFYRIIEEHVTLSLACRIDLTEYEAALERIRNNAQKLGLQYVNFDRFENPFAYQFRALMDQFHTDRPLLDPELADGKVDFYFDNRMEEGFISATWDDYMSSRPDETKNRYGAKPIFGNDQTFLPLQAADLWAWWVREWYEEDASELPTKMENFDFGTWRGKKRPCLTISYNEDQIVEGLMSTCVLTSD</sequence>
<dbReference type="Proteomes" id="UP000184096">
    <property type="component" value="Chromosome I"/>
</dbReference>
<reference evidence="2" key="1">
    <citation type="submission" date="2016-11" db="EMBL/GenBank/DDBJ databases">
        <authorList>
            <person name="Varghese N."/>
            <person name="Submissions S."/>
        </authorList>
    </citation>
    <scope>NUCLEOTIDE SEQUENCE [LARGE SCALE GENOMIC DNA]</scope>
    <source>
        <strain evidence="2">GAS401</strain>
    </source>
</reference>
<dbReference type="EMBL" id="LT670849">
    <property type="protein sequence ID" value="SHN66257.1"/>
    <property type="molecule type" value="Genomic_DNA"/>
</dbReference>
<keyword evidence="2" id="KW-1185">Reference proteome</keyword>
<proteinExistence type="predicted"/>
<evidence type="ECO:0000313" key="2">
    <source>
        <dbReference type="Proteomes" id="UP000184096"/>
    </source>
</evidence>
<dbReference type="AlphaFoldDB" id="A0A1M7T6C8"/>
<protein>
    <submittedName>
        <fullName evidence="1">Uncharacterized protein</fullName>
    </submittedName>
</protein>
<name>A0A1M7T6C8_9BRAD</name>